<protein>
    <submittedName>
        <fullName evidence="2">Uncharacterized protein</fullName>
    </submittedName>
</protein>
<gene>
    <name evidence="2" type="ORF">L484_007918</name>
</gene>
<feature type="compositionally biased region" description="Basic and acidic residues" evidence="1">
    <location>
        <begin position="8"/>
        <end position="18"/>
    </location>
</feature>
<feature type="compositionally biased region" description="Basic and acidic residues" evidence="1">
    <location>
        <begin position="102"/>
        <end position="125"/>
    </location>
</feature>
<feature type="region of interest" description="Disordered" evidence="1">
    <location>
        <begin position="102"/>
        <end position="135"/>
    </location>
</feature>
<keyword evidence="3" id="KW-1185">Reference proteome</keyword>
<organism evidence="2 3">
    <name type="scientific">Morus notabilis</name>
    <dbReference type="NCBI Taxonomy" id="981085"/>
    <lineage>
        <taxon>Eukaryota</taxon>
        <taxon>Viridiplantae</taxon>
        <taxon>Streptophyta</taxon>
        <taxon>Embryophyta</taxon>
        <taxon>Tracheophyta</taxon>
        <taxon>Spermatophyta</taxon>
        <taxon>Magnoliopsida</taxon>
        <taxon>eudicotyledons</taxon>
        <taxon>Gunneridae</taxon>
        <taxon>Pentapetalae</taxon>
        <taxon>rosids</taxon>
        <taxon>fabids</taxon>
        <taxon>Rosales</taxon>
        <taxon>Moraceae</taxon>
        <taxon>Moreae</taxon>
        <taxon>Morus</taxon>
    </lineage>
</organism>
<dbReference type="EMBL" id="KE344093">
    <property type="protein sequence ID" value="EXB53547.1"/>
    <property type="molecule type" value="Genomic_DNA"/>
</dbReference>
<name>W9R344_9ROSA</name>
<dbReference type="AlphaFoldDB" id="W9R344"/>
<reference evidence="3" key="1">
    <citation type="submission" date="2013-01" db="EMBL/GenBank/DDBJ databases">
        <title>Draft Genome Sequence of a Mulberry Tree, Morus notabilis C.K. Schneid.</title>
        <authorList>
            <person name="He N."/>
            <person name="Zhao S."/>
        </authorList>
    </citation>
    <scope>NUCLEOTIDE SEQUENCE</scope>
</reference>
<proteinExistence type="predicted"/>
<evidence type="ECO:0000256" key="1">
    <source>
        <dbReference type="SAM" id="MobiDB-lite"/>
    </source>
</evidence>
<sequence>MEDIVPEAEAKDHEDHQEGSSNHFLPKVICGMGSGEEREDEKKRGGVMSHLISNFVSPPSPKAAQNGEVQNGVFVSKSEEDVGNHGGIMNNLISKLFNHSEDVKQGDDEGSSEKKKVDKGRKKEENEEESGDNIVSHFPTSIPGLAFAFRVFAGCEYTQIWRTLGLSADSGSTKNLARHISEPIVDLHYFKRLDLLNRPIDSVFHVRMVKHLVESLGFSSLFHARDDSGLECDACMCWLLETLVRGEYR</sequence>
<feature type="region of interest" description="Disordered" evidence="1">
    <location>
        <begin position="1"/>
        <end position="29"/>
    </location>
</feature>
<accession>W9R344</accession>
<evidence type="ECO:0000313" key="3">
    <source>
        <dbReference type="Proteomes" id="UP000030645"/>
    </source>
</evidence>
<dbReference type="Proteomes" id="UP000030645">
    <property type="component" value="Unassembled WGS sequence"/>
</dbReference>
<evidence type="ECO:0000313" key="2">
    <source>
        <dbReference type="EMBL" id="EXB53547.1"/>
    </source>
</evidence>